<evidence type="ECO:0000313" key="2">
    <source>
        <dbReference type="EMBL" id="PKI72665.1"/>
    </source>
</evidence>
<evidence type="ECO:0000313" key="3">
    <source>
        <dbReference type="Proteomes" id="UP000233551"/>
    </source>
</evidence>
<evidence type="ECO:0000256" key="1">
    <source>
        <dbReference type="SAM" id="MobiDB-lite"/>
    </source>
</evidence>
<organism evidence="2 3">
    <name type="scientific">Punica granatum</name>
    <name type="common">Pomegranate</name>
    <dbReference type="NCBI Taxonomy" id="22663"/>
    <lineage>
        <taxon>Eukaryota</taxon>
        <taxon>Viridiplantae</taxon>
        <taxon>Streptophyta</taxon>
        <taxon>Embryophyta</taxon>
        <taxon>Tracheophyta</taxon>
        <taxon>Spermatophyta</taxon>
        <taxon>Magnoliopsida</taxon>
        <taxon>eudicotyledons</taxon>
        <taxon>Gunneridae</taxon>
        <taxon>Pentapetalae</taxon>
        <taxon>rosids</taxon>
        <taxon>malvids</taxon>
        <taxon>Myrtales</taxon>
        <taxon>Lythraceae</taxon>
        <taxon>Punica</taxon>
    </lineage>
</organism>
<dbReference type="Proteomes" id="UP000233551">
    <property type="component" value="Unassembled WGS sequence"/>
</dbReference>
<proteinExistence type="predicted"/>
<protein>
    <submittedName>
        <fullName evidence="2">Uncharacterized protein</fullName>
    </submittedName>
</protein>
<dbReference type="EMBL" id="PGOL01000319">
    <property type="protein sequence ID" value="PKI72665.1"/>
    <property type="molecule type" value="Genomic_DNA"/>
</dbReference>
<sequence>MEIQFEIDIHEWISCCSNINGSKYQPGIDSQRTPTIRRTERDSSTGKLDSGRAGMKKITSNIVIVESSEFTSTRQLLDRIVNSETGNSIKPRRFYSGAGIPFNHPNVVVKRPTYTVQEVACRSSSFSLRSSTSSDFSLSQYCKALRGWKRPTQDWTGKAIF</sequence>
<feature type="region of interest" description="Disordered" evidence="1">
    <location>
        <begin position="26"/>
        <end position="52"/>
    </location>
</feature>
<keyword evidence="3" id="KW-1185">Reference proteome</keyword>
<accession>A0A2I0KW20</accession>
<feature type="compositionally biased region" description="Polar residues" evidence="1">
    <location>
        <begin position="26"/>
        <end position="36"/>
    </location>
</feature>
<dbReference type="AlphaFoldDB" id="A0A2I0KW20"/>
<comment type="caution">
    <text evidence="2">The sequence shown here is derived from an EMBL/GenBank/DDBJ whole genome shotgun (WGS) entry which is preliminary data.</text>
</comment>
<gene>
    <name evidence="2" type="ORF">CRG98_007042</name>
</gene>
<name>A0A2I0KW20_PUNGR</name>
<reference evidence="2 3" key="1">
    <citation type="submission" date="2017-11" db="EMBL/GenBank/DDBJ databases">
        <title>De-novo sequencing of pomegranate (Punica granatum L.) genome.</title>
        <authorList>
            <person name="Akparov Z."/>
            <person name="Amiraslanov A."/>
            <person name="Hajiyeva S."/>
            <person name="Abbasov M."/>
            <person name="Kaur K."/>
            <person name="Hamwieh A."/>
            <person name="Solovyev V."/>
            <person name="Salamov A."/>
            <person name="Braich B."/>
            <person name="Kosarev P."/>
            <person name="Mahmoud A."/>
            <person name="Hajiyev E."/>
            <person name="Babayeva S."/>
            <person name="Izzatullayeva V."/>
            <person name="Mammadov A."/>
            <person name="Mammadov A."/>
            <person name="Sharifova S."/>
            <person name="Ojaghi J."/>
            <person name="Eynullazada K."/>
            <person name="Bayramov B."/>
            <person name="Abdulazimova A."/>
            <person name="Shahmuradov I."/>
        </authorList>
    </citation>
    <scope>NUCLEOTIDE SEQUENCE [LARGE SCALE GENOMIC DNA]</scope>
    <source>
        <strain evidence="3">cv. AG2017</strain>
        <tissue evidence="2">Leaf</tissue>
    </source>
</reference>